<dbReference type="EMBL" id="FJ103711">
    <property type="protein sequence ID" value="AFG64382.1"/>
    <property type="molecule type" value="Genomic_DNA"/>
</dbReference>
<dbReference type="PROSITE" id="PS51746">
    <property type="entry name" value="PPM_2"/>
    <property type="match status" value="1"/>
</dbReference>
<proteinExistence type="predicted"/>
<evidence type="ECO:0000313" key="13">
    <source>
        <dbReference type="EMBL" id="AFG64379.1"/>
    </source>
</evidence>
<evidence type="ECO:0000313" key="5">
    <source>
        <dbReference type="EMBL" id="AFG64370.1"/>
    </source>
</evidence>
<dbReference type="GO" id="GO:0004722">
    <property type="term" value="F:protein serine/threonine phosphatase activity"/>
    <property type="evidence" value="ECO:0007669"/>
    <property type="project" value="InterPro"/>
</dbReference>
<gene>
    <name evidence="17" type="ORF">2_85_02</name>
</gene>
<accession>H9WQU0</accession>
<organism evidence="17">
    <name type="scientific">Pinus taeda</name>
    <name type="common">Loblolly pine</name>
    <dbReference type="NCBI Taxonomy" id="3352"/>
    <lineage>
        <taxon>Eukaryota</taxon>
        <taxon>Viridiplantae</taxon>
        <taxon>Streptophyta</taxon>
        <taxon>Embryophyta</taxon>
        <taxon>Tracheophyta</taxon>
        <taxon>Spermatophyta</taxon>
        <taxon>Pinopsida</taxon>
        <taxon>Pinidae</taxon>
        <taxon>Conifers I</taxon>
        <taxon>Pinales</taxon>
        <taxon>Pinaceae</taxon>
        <taxon>Pinus</taxon>
        <taxon>Pinus subgen. Pinus</taxon>
    </lineage>
</organism>
<dbReference type="AlphaFoldDB" id="H9WQU0"/>
<feature type="domain" description="PPM-type phosphatase" evidence="1">
    <location>
        <begin position="1"/>
        <end position="93"/>
    </location>
</feature>
<evidence type="ECO:0000313" key="8">
    <source>
        <dbReference type="EMBL" id="AFG64373.1"/>
    </source>
</evidence>
<dbReference type="EMBL" id="FJ103720">
    <property type="protein sequence ID" value="AFG64374.1"/>
    <property type="molecule type" value="Genomic_DNA"/>
</dbReference>
<dbReference type="EMBL" id="FJ103716">
    <property type="protein sequence ID" value="AFG64375.1"/>
    <property type="molecule type" value="Genomic_DNA"/>
</dbReference>
<evidence type="ECO:0000313" key="14">
    <source>
        <dbReference type="EMBL" id="AFG64380.1"/>
    </source>
</evidence>
<evidence type="ECO:0000313" key="15">
    <source>
        <dbReference type="EMBL" id="AFG64381.1"/>
    </source>
</evidence>
<evidence type="ECO:0000313" key="12">
    <source>
        <dbReference type="EMBL" id="AFG64377.1"/>
    </source>
</evidence>
<dbReference type="EMBL" id="FJ103715">
    <property type="protein sequence ID" value="AFG64369.1"/>
    <property type="molecule type" value="Genomic_DNA"/>
</dbReference>
<dbReference type="EMBL" id="FJ103721">
    <property type="protein sequence ID" value="AFG64383.1"/>
    <property type="molecule type" value="Genomic_DNA"/>
</dbReference>
<evidence type="ECO:0000313" key="6">
    <source>
        <dbReference type="EMBL" id="AFG64371.1"/>
    </source>
</evidence>
<evidence type="ECO:0000259" key="1">
    <source>
        <dbReference type="PROSITE" id="PS51746"/>
    </source>
</evidence>
<dbReference type="InterPro" id="IPR036457">
    <property type="entry name" value="PPM-type-like_dom_sf"/>
</dbReference>
<evidence type="ECO:0000313" key="11">
    <source>
        <dbReference type="EMBL" id="AFG64376.1"/>
    </source>
</evidence>
<dbReference type="PANTHER" id="PTHR47992">
    <property type="entry name" value="PROTEIN PHOSPHATASE"/>
    <property type="match status" value="1"/>
</dbReference>
<reference evidence="17" key="1">
    <citation type="submission" date="2008-08" db="EMBL/GenBank/DDBJ databases">
        <title>Nucleotide Diversity and Divergence in the Loblolly Pine Gene Space.</title>
        <authorList>
            <person name="Neale D.B."/>
            <person name="Wegrzyn J.L."/>
            <person name="Lee J.M."/>
            <person name="Eckert A.J."/>
            <person name="Liechty J.D."/>
            <person name="Stevens K.A."/>
            <person name="Langley C.H."/>
        </authorList>
    </citation>
    <scope>NUCLEOTIDE SEQUENCE</scope>
    <source>
        <strain evidence="14">6672</strain>
        <strain evidence="9">6673</strain>
        <strain evidence="11">6674</strain>
        <strain evidence="17">6675</strain>
        <strain evidence="16">6676</strain>
        <strain evidence="15">6677</strain>
        <strain evidence="2">6678</strain>
        <strain evidence="10">6679</strain>
        <strain evidence="7">6681</strain>
        <strain evidence="5">6682</strain>
        <strain evidence="4">6683</strain>
        <strain evidence="6">6684</strain>
        <strain evidence="13">6685</strain>
        <strain evidence="12">6686</strain>
        <strain evidence="8">6687</strain>
        <strain evidence="3">6689</strain>
        <tissue evidence="17">Megagametophyte</tissue>
    </source>
</reference>
<name>H9WQU0_PINTA</name>
<evidence type="ECO:0000313" key="2">
    <source>
        <dbReference type="EMBL" id="AFG64367.1"/>
    </source>
</evidence>
<protein>
    <recommendedName>
        <fullName evidence="1">PPM-type phosphatase domain-containing protein</fullName>
    </recommendedName>
</protein>
<evidence type="ECO:0000313" key="7">
    <source>
        <dbReference type="EMBL" id="AFG64372.1"/>
    </source>
</evidence>
<dbReference type="EMBL" id="FJ103706">
    <property type="protein sequence ID" value="AFG64373.1"/>
    <property type="molecule type" value="Genomic_DNA"/>
</dbReference>
<evidence type="ECO:0000313" key="10">
    <source>
        <dbReference type="EMBL" id="AFG64375.1"/>
    </source>
</evidence>
<dbReference type="EMBL" id="FJ103710">
    <property type="protein sequence ID" value="AFG64370.1"/>
    <property type="molecule type" value="Genomic_DNA"/>
</dbReference>
<dbReference type="EMBL" id="FJ103713">
    <property type="protein sequence ID" value="AFG64372.1"/>
    <property type="molecule type" value="Genomic_DNA"/>
</dbReference>
<dbReference type="EMBL" id="FJ103719">
    <property type="protein sequence ID" value="AFG64381.1"/>
    <property type="molecule type" value="Genomic_DNA"/>
</dbReference>
<evidence type="ECO:0000313" key="17">
    <source>
        <dbReference type="EMBL" id="AFG64383.1"/>
    </source>
</evidence>
<evidence type="ECO:0000313" key="4">
    <source>
        <dbReference type="EMBL" id="AFG64369.1"/>
    </source>
</evidence>
<evidence type="ECO:0000313" key="3">
    <source>
        <dbReference type="EMBL" id="AFG64368.1"/>
    </source>
</evidence>
<dbReference type="Gene3D" id="3.60.40.10">
    <property type="entry name" value="PPM-type phosphatase domain"/>
    <property type="match status" value="1"/>
</dbReference>
<dbReference type="EMBL" id="FJ103709">
    <property type="protein sequence ID" value="AFG64379.1"/>
    <property type="molecule type" value="Genomic_DNA"/>
</dbReference>
<dbReference type="EMBL" id="FJ103712">
    <property type="protein sequence ID" value="AFG64377.1"/>
    <property type="molecule type" value="Genomic_DNA"/>
</dbReference>
<dbReference type="CDD" id="cd00143">
    <property type="entry name" value="PP2Cc"/>
    <property type="match status" value="1"/>
</dbReference>
<evidence type="ECO:0000313" key="16">
    <source>
        <dbReference type="EMBL" id="AFG64382.1"/>
    </source>
</evidence>
<dbReference type="Pfam" id="PF00481">
    <property type="entry name" value="PP2C"/>
    <property type="match status" value="1"/>
</dbReference>
<evidence type="ECO:0000313" key="9">
    <source>
        <dbReference type="EMBL" id="AFG64374.1"/>
    </source>
</evidence>
<feature type="non-terminal residue" evidence="17">
    <location>
        <position position="1"/>
    </location>
</feature>
<dbReference type="EMBL" id="FJ103718">
    <property type="protein sequence ID" value="AFG64367.1"/>
    <property type="molecule type" value="Genomic_DNA"/>
</dbReference>
<dbReference type="InterPro" id="IPR015655">
    <property type="entry name" value="PP2C"/>
</dbReference>
<dbReference type="EMBL" id="FJ103722">
    <property type="protein sequence ID" value="AFG64380.1"/>
    <property type="molecule type" value="Genomic_DNA"/>
</dbReference>
<dbReference type="EMBL" id="FJ103717">
    <property type="protein sequence ID" value="AFG64371.1"/>
    <property type="molecule type" value="Genomic_DNA"/>
</dbReference>
<dbReference type="EMBL" id="FJ103714">
    <property type="protein sequence ID" value="AFG64376.1"/>
    <property type="molecule type" value="Genomic_DNA"/>
</dbReference>
<sequence length="102" mass="11184">PYVIAKPEVTINARSNEDEFLILASDGLWDVLSNEVVCEVARRCLSGRSHRSCSGLQADGRDDTPAAIAAALLTKLAIARGSQDNITVVVVDLQRRRRHQSR</sequence>
<dbReference type="InterPro" id="IPR001932">
    <property type="entry name" value="PPM-type_phosphatase-like_dom"/>
</dbReference>
<dbReference type="SUPFAM" id="SSF81606">
    <property type="entry name" value="PP2C-like"/>
    <property type="match status" value="1"/>
</dbReference>
<dbReference type="EMBL" id="FJ103707">
    <property type="protein sequence ID" value="AFG64368.1"/>
    <property type="molecule type" value="Genomic_DNA"/>
</dbReference>